<dbReference type="AlphaFoldDB" id="A0A1Y1VD88"/>
<dbReference type="Proteomes" id="UP000193719">
    <property type="component" value="Unassembled WGS sequence"/>
</dbReference>
<protein>
    <submittedName>
        <fullName evidence="2">Uncharacterized protein</fullName>
    </submittedName>
</protein>
<dbReference type="EMBL" id="MCFH01000015">
    <property type="protein sequence ID" value="ORX52531.1"/>
    <property type="molecule type" value="Genomic_DNA"/>
</dbReference>
<keyword evidence="3" id="KW-1185">Reference proteome</keyword>
<feature type="region of interest" description="Disordered" evidence="1">
    <location>
        <begin position="84"/>
        <end position="155"/>
    </location>
</feature>
<organism evidence="2 3">
    <name type="scientific">Piromyces finnis</name>
    <dbReference type="NCBI Taxonomy" id="1754191"/>
    <lineage>
        <taxon>Eukaryota</taxon>
        <taxon>Fungi</taxon>
        <taxon>Fungi incertae sedis</taxon>
        <taxon>Chytridiomycota</taxon>
        <taxon>Chytridiomycota incertae sedis</taxon>
        <taxon>Neocallimastigomycetes</taxon>
        <taxon>Neocallimastigales</taxon>
        <taxon>Neocallimastigaceae</taxon>
        <taxon>Piromyces</taxon>
    </lineage>
</organism>
<dbReference type="OrthoDB" id="2143504at2759"/>
<proteinExistence type="predicted"/>
<sequence>MQYLANLPVSDKNNFKNVECNFSKGFPLKQVYPKDDRQNYIFIKHDNEDPIMRQLVRQREKIDNPKNKGKKTIVDFLHRKREYSEVTSGNNNNYNHSNFQNMTSSSSSSSSNNTILNNINRRPSSSSSSSVKKEKGTTQQQKRKKIKSEKKNNYN</sequence>
<evidence type="ECO:0000313" key="3">
    <source>
        <dbReference type="Proteomes" id="UP000193719"/>
    </source>
</evidence>
<evidence type="ECO:0000313" key="2">
    <source>
        <dbReference type="EMBL" id="ORX52531.1"/>
    </source>
</evidence>
<gene>
    <name evidence="2" type="ORF">BCR36DRAFT_403790</name>
</gene>
<comment type="caution">
    <text evidence="2">The sequence shown here is derived from an EMBL/GenBank/DDBJ whole genome shotgun (WGS) entry which is preliminary data.</text>
</comment>
<evidence type="ECO:0000256" key="1">
    <source>
        <dbReference type="SAM" id="MobiDB-lite"/>
    </source>
</evidence>
<reference evidence="2 3" key="2">
    <citation type="submission" date="2016-08" db="EMBL/GenBank/DDBJ databases">
        <title>Pervasive Adenine N6-methylation of Active Genes in Fungi.</title>
        <authorList>
            <consortium name="DOE Joint Genome Institute"/>
            <person name="Mondo S.J."/>
            <person name="Dannebaum R.O."/>
            <person name="Kuo R.C."/>
            <person name="Labutti K."/>
            <person name="Haridas S."/>
            <person name="Kuo A."/>
            <person name="Salamov A."/>
            <person name="Ahrendt S.R."/>
            <person name="Lipzen A."/>
            <person name="Sullivan W."/>
            <person name="Andreopoulos W.B."/>
            <person name="Clum A."/>
            <person name="Lindquist E."/>
            <person name="Daum C."/>
            <person name="Ramamoorthy G.K."/>
            <person name="Gryganskyi A."/>
            <person name="Culley D."/>
            <person name="Magnuson J.K."/>
            <person name="James T.Y."/>
            <person name="O'Malley M.A."/>
            <person name="Stajich J.E."/>
            <person name="Spatafora J.W."/>
            <person name="Visel A."/>
            <person name="Grigoriev I.V."/>
        </authorList>
    </citation>
    <scope>NUCLEOTIDE SEQUENCE [LARGE SCALE GENOMIC DNA]</scope>
    <source>
        <strain evidence="3">finn</strain>
    </source>
</reference>
<name>A0A1Y1VD88_9FUNG</name>
<accession>A0A1Y1VD88</accession>
<reference evidence="2 3" key="1">
    <citation type="submission" date="2016-08" db="EMBL/GenBank/DDBJ databases">
        <title>Genomes of anaerobic fungi encode conserved fungal cellulosomes for biomass hydrolysis.</title>
        <authorList>
            <consortium name="DOE Joint Genome Institute"/>
            <person name="Haitjema C.H."/>
            <person name="Gilmore S.P."/>
            <person name="Henske J.K."/>
            <person name="Solomon K.V."/>
            <person name="De Groot R."/>
            <person name="Kuo A."/>
            <person name="Mondo S.J."/>
            <person name="Salamov A.A."/>
            <person name="Labutti K."/>
            <person name="Zhao Z."/>
            <person name="Chiniquy J."/>
            <person name="Barry K."/>
            <person name="Brewer H.M."/>
            <person name="Purvine S.O."/>
            <person name="Wright A.T."/>
            <person name="Boxma B."/>
            <person name="Van Alen T."/>
            <person name="Hackstein J.H."/>
            <person name="Baker S.E."/>
            <person name="Grigoriev I.V."/>
            <person name="O'Malley M.A."/>
        </authorList>
    </citation>
    <scope>NUCLEOTIDE SEQUENCE [LARGE SCALE GENOMIC DNA]</scope>
    <source>
        <strain evidence="3">finn</strain>
    </source>
</reference>
<feature type="compositionally biased region" description="Low complexity" evidence="1">
    <location>
        <begin position="90"/>
        <end position="130"/>
    </location>
</feature>